<name>A0ABY5VRX4_9ACTN</name>
<feature type="chain" id="PRO_5046997834" evidence="1">
    <location>
        <begin position="24"/>
        <end position="195"/>
    </location>
</feature>
<dbReference type="NCBIfam" id="NF038094">
    <property type="entry name" value="CueP_fam"/>
    <property type="match status" value="1"/>
</dbReference>
<gene>
    <name evidence="2" type="ORF">Dfulv_32340</name>
</gene>
<dbReference type="InterPro" id="IPR047808">
    <property type="entry name" value="CueP-like"/>
</dbReference>
<dbReference type="Proteomes" id="UP001059617">
    <property type="component" value="Chromosome"/>
</dbReference>
<accession>A0ABY5VRX4</accession>
<reference evidence="2" key="1">
    <citation type="submission" date="2021-04" db="EMBL/GenBank/DDBJ databases">
        <authorList>
            <person name="Hartkoorn R.C."/>
            <person name="Beaudoing E."/>
            <person name="Hot D."/>
        </authorList>
    </citation>
    <scope>NUCLEOTIDE SEQUENCE</scope>
    <source>
        <strain evidence="2">NRRL B-16292</strain>
    </source>
</reference>
<protein>
    <submittedName>
        <fullName evidence="2">CueP family metal-binding protein</fullName>
    </submittedName>
</protein>
<evidence type="ECO:0000256" key="1">
    <source>
        <dbReference type="SAM" id="SignalP"/>
    </source>
</evidence>
<dbReference type="PROSITE" id="PS51257">
    <property type="entry name" value="PROKAR_LIPOPROTEIN"/>
    <property type="match status" value="1"/>
</dbReference>
<evidence type="ECO:0000313" key="3">
    <source>
        <dbReference type="Proteomes" id="UP001059617"/>
    </source>
</evidence>
<dbReference type="EMBL" id="CP073720">
    <property type="protein sequence ID" value="UWP79836.1"/>
    <property type="molecule type" value="Genomic_DNA"/>
</dbReference>
<organism evidence="2 3">
    <name type="scientific">Dactylosporangium fulvum</name>
    <dbReference type="NCBI Taxonomy" id="53359"/>
    <lineage>
        <taxon>Bacteria</taxon>
        <taxon>Bacillati</taxon>
        <taxon>Actinomycetota</taxon>
        <taxon>Actinomycetes</taxon>
        <taxon>Micromonosporales</taxon>
        <taxon>Micromonosporaceae</taxon>
        <taxon>Dactylosporangium</taxon>
    </lineage>
</organism>
<keyword evidence="3" id="KW-1185">Reference proteome</keyword>
<dbReference type="Pfam" id="PF21172">
    <property type="entry name" value="CueP"/>
    <property type="match status" value="1"/>
</dbReference>
<sequence>MRRMTALVLAALATMFAAGCSSADDNGGPAAGPADGSFLAAYGLSGLDARGAIDRLERTPVADRSKVLKASVRPDQLQLTDTRTGATTALEIPAGLFYLSVAPYVDQTHECFFHSLTTCRGELTGQDLQVRITDTATGKVLVDGAAKTYENGFTGFWLPSGITAKLQVTHDGRTATADIATTADAPTCLTTLRLT</sequence>
<keyword evidence="1" id="KW-0732">Signal</keyword>
<dbReference type="Gene3D" id="2.60.40.3700">
    <property type="match status" value="1"/>
</dbReference>
<dbReference type="RefSeq" id="WP_259857594.1">
    <property type="nucleotide sequence ID" value="NZ_BAAAST010000001.1"/>
</dbReference>
<proteinExistence type="predicted"/>
<feature type="signal peptide" evidence="1">
    <location>
        <begin position="1"/>
        <end position="23"/>
    </location>
</feature>
<reference evidence="2" key="2">
    <citation type="submission" date="2022-09" db="EMBL/GenBank/DDBJ databases">
        <title>Biosynthetic gene clusters of Dactylosporangioum fulvum.</title>
        <authorList>
            <person name="Caradec T."/>
        </authorList>
    </citation>
    <scope>NUCLEOTIDE SEQUENCE</scope>
    <source>
        <strain evidence="2">NRRL B-16292</strain>
    </source>
</reference>
<evidence type="ECO:0000313" key="2">
    <source>
        <dbReference type="EMBL" id="UWP79836.1"/>
    </source>
</evidence>